<organism evidence="12 13">
    <name type="scientific">Lichtheimia corymbifera JMRC:FSU:9682</name>
    <dbReference type="NCBI Taxonomy" id="1263082"/>
    <lineage>
        <taxon>Eukaryota</taxon>
        <taxon>Fungi</taxon>
        <taxon>Fungi incertae sedis</taxon>
        <taxon>Mucoromycota</taxon>
        <taxon>Mucoromycotina</taxon>
        <taxon>Mucoromycetes</taxon>
        <taxon>Mucorales</taxon>
        <taxon>Lichtheimiaceae</taxon>
        <taxon>Lichtheimia</taxon>
    </lineage>
</organism>
<dbReference type="NCBIfam" id="TIGR00871">
    <property type="entry name" value="zwf"/>
    <property type="match status" value="1"/>
</dbReference>
<gene>
    <name evidence="12" type="ORF">LCOR_08507.1</name>
</gene>
<proteinExistence type="inferred from homology"/>
<accession>A0A068S6Z7</accession>
<dbReference type="InterPro" id="IPR001282">
    <property type="entry name" value="G6P_DH"/>
</dbReference>
<evidence type="ECO:0000256" key="4">
    <source>
        <dbReference type="ARBA" id="ARBA00020444"/>
    </source>
</evidence>
<evidence type="ECO:0000256" key="9">
    <source>
        <dbReference type="RuleBase" id="RU362120"/>
    </source>
</evidence>
<protein>
    <recommendedName>
        <fullName evidence="4 9">Glucose-6-phosphate 1-dehydrogenase</fullName>
        <ecNumber evidence="3 9">1.1.1.49</ecNumber>
    </recommendedName>
</protein>
<dbReference type="PRINTS" id="PR00079">
    <property type="entry name" value="G6PDHDRGNASE"/>
</dbReference>
<dbReference type="AlphaFoldDB" id="A0A068S6Z7"/>
<dbReference type="GO" id="GO:0005829">
    <property type="term" value="C:cytosol"/>
    <property type="evidence" value="ECO:0007669"/>
    <property type="project" value="TreeGrafter"/>
</dbReference>
<keyword evidence="5 9" id="KW-0313">Glucose metabolism</keyword>
<evidence type="ECO:0000259" key="11">
    <source>
        <dbReference type="Pfam" id="PF02781"/>
    </source>
</evidence>
<dbReference type="GO" id="GO:0050661">
    <property type="term" value="F:NADP binding"/>
    <property type="evidence" value="ECO:0007669"/>
    <property type="project" value="InterPro"/>
</dbReference>
<comment type="similarity">
    <text evidence="2 9">Belongs to the glucose-6-phosphate dehydrogenase family.</text>
</comment>
<dbReference type="PIRSF" id="PIRSF000110">
    <property type="entry name" value="G6PD"/>
    <property type="match status" value="1"/>
</dbReference>
<dbReference type="GO" id="GO:0004345">
    <property type="term" value="F:glucose-6-phosphate dehydrogenase activity"/>
    <property type="evidence" value="ECO:0007669"/>
    <property type="project" value="UniProtKB-EC"/>
</dbReference>
<dbReference type="GO" id="GO:0006006">
    <property type="term" value="P:glucose metabolic process"/>
    <property type="evidence" value="ECO:0007669"/>
    <property type="project" value="UniProtKB-KW"/>
</dbReference>
<keyword evidence="7 9" id="KW-0560">Oxidoreductase</keyword>
<dbReference type="UniPathway" id="UPA00115">
    <property type="reaction ID" value="UER00408"/>
</dbReference>
<dbReference type="SUPFAM" id="SSF51735">
    <property type="entry name" value="NAD(P)-binding Rossmann-fold domains"/>
    <property type="match status" value="1"/>
</dbReference>
<keyword evidence="13" id="KW-1185">Reference proteome</keyword>
<comment type="catalytic activity">
    <reaction evidence="9">
        <text>D-glucose 6-phosphate + NADP(+) = 6-phospho-D-glucono-1,5-lactone + NADPH + H(+)</text>
        <dbReference type="Rhea" id="RHEA:15841"/>
        <dbReference type="ChEBI" id="CHEBI:15378"/>
        <dbReference type="ChEBI" id="CHEBI:57783"/>
        <dbReference type="ChEBI" id="CHEBI:57955"/>
        <dbReference type="ChEBI" id="CHEBI:58349"/>
        <dbReference type="ChEBI" id="CHEBI:61548"/>
        <dbReference type="EC" id="1.1.1.49"/>
    </reaction>
</comment>
<dbReference type="Gene3D" id="3.40.50.720">
    <property type="entry name" value="NAD(P)-binding Rossmann-like Domain"/>
    <property type="match status" value="1"/>
</dbReference>
<dbReference type="EC" id="1.1.1.49" evidence="3 9"/>
<dbReference type="InterPro" id="IPR022675">
    <property type="entry name" value="G6P_DH_C"/>
</dbReference>
<evidence type="ECO:0000259" key="10">
    <source>
        <dbReference type="Pfam" id="PF00479"/>
    </source>
</evidence>
<dbReference type="VEuPathDB" id="FungiDB:LCOR_08507.1"/>
<dbReference type="EMBL" id="CBTN010000047">
    <property type="protein sequence ID" value="CDH57592.1"/>
    <property type="molecule type" value="Genomic_DNA"/>
</dbReference>
<dbReference type="Pfam" id="PF00479">
    <property type="entry name" value="G6PD_N"/>
    <property type="match status" value="1"/>
</dbReference>
<evidence type="ECO:0000256" key="3">
    <source>
        <dbReference type="ARBA" id="ARBA00013019"/>
    </source>
</evidence>
<evidence type="ECO:0000256" key="6">
    <source>
        <dbReference type="ARBA" id="ARBA00022857"/>
    </source>
</evidence>
<comment type="caution">
    <text evidence="12">The sequence shown here is derived from an EMBL/GenBank/DDBJ whole genome shotgun (WGS) entry which is preliminary data.</text>
</comment>
<dbReference type="OrthoDB" id="60984at2759"/>
<dbReference type="Gene3D" id="3.30.360.10">
    <property type="entry name" value="Dihydrodipicolinate Reductase, domain 2"/>
    <property type="match status" value="1"/>
</dbReference>
<dbReference type="InterPro" id="IPR019796">
    <property type="entry name" value="G6P_DH_AS"/>
</dbReference>
<comment type="pathway">
    <text evidence="1 9">Carbohydrate degradation; pentose phosphate pathway; D-ribulose 5-phosphate from D-glucose 6-phosphate (oxidative stage): step 1/3.</text>
</comment>
<keyword evidence="6 9" id="KW-0521">NADP</keyword>
<dbReference type="Pfam" id="PF02781">
    <property type="entry name" value="G6PD_C"/>
    <property type="match status" value="1"/>
</dbReference>
<reference evidence="12" key="1">
    <citation type="submission" date="2013-08" db="EMBL/GenBank/DDBJ databases">
        <title>Gene expansion shapes genome architecture in the human pathogen Lichtheimia corymbifera: an evolutionary genomics analysis in the ancient terrestrial Mucorales (Mucoromycotina).</title>
        <authorList>
            <person name="Schwartze V.U."/>
            <person name="Winter S."/>
            <person name="Shelest E."/>
            <person name="Marcet-Houben M."/>
            <person name="Horn F."/>
            <person name="Wehner S."/>
            <person name="Hoffmann K."/>
            <person name="Riege K."/>
            <person name="Sammeth M."/>
            <person name="Nowrousian M."/>
            <person name="Valiante V."/>
            <person name="Linde J."/>
            <person name="Jacobsen I.D."/>
            <person name="Marz M."/>
            <person name="Brakhage A.A."/>
            <person name="Gabaldon T."/>
            <person name="Bocker S."/>
            <person name="Voigt K."/>
        </authorList>
    </citation>
    <scope>NUCLEOTIDE SEQUENCE [LARGE SCALE GENOMIC DNA]</scope>
    <source>
        <strain evidence="12">FSU 9682</strain>
    </source>
</reference>
<evidence type="ECO:0000256" key="1">
    <source>
        <dbReference type="ARBA" id="ARBA00004937"/>
    </source>
</evidence>
<evidence type="ECO:0000256" key="5">
    <source>
        <dbReference type="ARBA" id="ARBA00022526"/>
    </source>
</evidence>
<evidence type="ECO:0000313" key="13">
    <source>
        <dbReference type="Proteomes" id="UP000027586"/>
    </source>
</evidence>
<comment type="function">
    <text evidence="9">Catalyzes the rate-limiting step of the oxidative pentose-phosphate pathway, which represents a route for the dissimilation of carbohydrates besides glycolysis.</text>
</comment>
<dbReference type="PANTHER" id="PTHR23429">
    <property type="entry name" value="GLUCOSE-6-PHOSPHATE 1-DEHYDROGENASE G6PD"/>
    <property type="match status" value="1"/>
</dbReference>
<evidence type="ECO:0000256" key="7">
    <source>
        <dbReference type="ARBA" id="ARBA00023002"/>
    </source>
</evidence>
<dbReference type="PANTHER" id="PTHR23429:SF0">
    <property type="entry name" value="GLUCOSE-6-PHOSPHATE 1-DEHYDROGENASE"/>
    <property type="match status" value="1"/>
</dbReference>
<dbReference type="HAMAP" id="MF_00966">
    <property type="entry name" value="G6PD"/>
    <property type="match status" value="1"/>
</dbReference>
<keyword evidence="8 9" id="KW-0119">Carbohydrate metabolism</keyword>
<feature type="domain" description="Glucose-6-phosphate dehydrogenase NAD-binding" evidence="10">
    <location>
        <begin position="24"/>
        <end position="202"/>
    </location>
</feature>
<evidence type="ECO:0000256" key="2">
    <source>
        <dbReference type="ARBA" id="ARBA00009975"/>
    </source>
</evidence>
<feature type="domain" description="Glucose-6-phosphate dehydrogenase C-terminal" evidence="11">
    <location>
        <begin position="205"/>
        <end position="486"/>
    </location>
</feature>
<dbReference type="SUPFAM" id="SSF55347">
    <property type="entry name" value="Glyceraldehyde-3-phosphate dehydrogenase-like, C-terminal domain"/>
    <property type="match status" value="1"/>
</dbReference>
<dbReference type="GO" id="GO:0009051">
    <property type="term" value="P:pentose-phosphate shunt, oxidative branch"/>
    <property type="evidence" value="ECO:0007669"/>
    <property type="project" value="TreeGrafter"/>
</dbReference>
<sequence>MSATDIQQLKDQVHENMQGAVTIVVLGASGDLAGKKTYPAIFSLLRNGLMPENVHITGYARSKLDRNEYVKRITAHLKDASEEQKNKFLEVTDYVSGQYDQDDSWKSLNEHLDKLEEKRGLKEGRRNRVFYMALPPSVFVTVARGLRKFVYTDKGHNRIVVEKPFGKDLESSTELAKDLGELFKEEEIYRIDHYLGKEMVKNILPLRFANMILDPTFCNKTVDNVQITLKEPFGTEGRGGYFDEYNIIRDVMQNHLLQVMSLIAMDKPAGNDPESTRDAKVKLLRKVKPIDIKDTLLGQYVANGDKPGYKDDDTVPNDSVSPTFAALVLYVDNDRWRGVPFIMKAGKALDTAKVDVRLQFRDVEEGLFKQAARNELVLRIQPGEAIYYKLNNKSPGLTYRQIVTDLDLTYKDRYKDMSIPDAYETLILDVMRSDHSNFVRDDELDAAWRIFTPLLHKIDREKIQPKPYPYGSRGPQELDDFVTRYGFKRDTKAPYEWPVQSVGK</sequence>
<evidence type="ECO:0000313" key="12">
    <source>
        <dbReference type="EMBL" id="CDH57592.1"/>
    </source>
</evidence>
<dbReference type="InterPro" id="IPR022674">
    <property type="entry name" value="G6P_DH_NAD-bd"/>
</dbReference>
<dbReference type="InterPro" id="IPR036291">
    <property type="entry name" value="NAD(P)-bd_dom_sf"/>
</dbReference>
<name>A0A068S6Z7_9FUNG</name>
<evidence type="ECO:0000256" key="8">
    <source>
        <dbReference type="ARBA" id="ARBA00023277"/>
    </source>
</evidence>
<dbReference type="PROSITE" id="PS00069">
    <property type="entry name" value="G6P_DEHYDROGENASE"/>
    <property type="match status" value="1"/>
</dbReference>
<dbReference type="STRING" id="1263082.A0A068S6Z7"/>
<dbReference type="Proteomes" id="UP000027586">
    <property type="component" value="Unassembled WGS sequence"/>
</dbReference>